<gene>
    <name evidence="2" type="ORF">MM236_05665</name>
</gene>
<dbReference type="RefSeq" id="WP_241273973.1">
    <property type="nucleotide sequence ID" value="NZ_JAKZGS010000003.1"/>
</dbReference>
<accession>A0ABS9UMH4</accession>
<comment type="caution">
    <text evidence="2">The sequence shown here is derived from an EMBL/GenBank/DDBJ whole genome shotgun (WGS) entry which is preliminary data.</text>
</comment>
<dbReference type="Pfam" id="PF11845">
    <property type="entry name" value="Tll0287-like"/>
    <property type="match status" value="1"/>
</dbReference>
<evidence type="ECO:0000313" key="2">
    <source>
        <dbReference type="EMBL" id="MCH7397463.1"/>
    </source>
</evidence>
<keyword evidence="3" id="KW-1185">Reference proteome</keyword>
<evidence type="ECO:0000259" key="1">
    <source>
        <dbReference type="Pfam" id="PF11845"/>
    </source>
</evidence>
<organism evidence="2 3">
    <name type="scientific">Belliella calami</name>
    <dbReference type="NCBI Taxonomy" id="2923436"/>
    <lineage>
        <taxon>Bacteria</taxon>
        <taxon>Pseudomonadati</taxon>
        <taxon>Bacteroidota</taxon>
        <taxon>Cytophagia</taxon>
        <taxon>Cytophagales</taxon>
        <taxon>Cyclobacteriaceae</taxon>
        <taxon>Belliella</taxon>
    </lineage>
</organism>
<dbReference type="InterPro" id="IPR021796">
    <property type="entry name" value="Tll0287-like_dom"/>
</dbReference>
<dbReference type="PROSITE" id="PS51257">
    <property type="entry name" value="PROKAR_LIPOPROTEIN"/>
    <property type="match status" value="1"/>
</dbReference>
<reference evidence="2" key="1">
    <citation type="submission" date="2022-03" db="EMBL/GenBank/DDBJ databases">
        <title>De novo assembled genomes of Belliella spp. (Cyclobacteriaceae) strains.</title>
        <authorList>
            <person name="Szabo A."/>
            <person name="Korponai K."/>
            <person name="Felfoldi T."/>
        </authorList>
    </citation>
    <scope>NUCLEOTIDE SEQUENCE</scope>
    <source>
        <strain evidence="2">DSM 107340</strain>
    </source>
</reference>
<dbReference type="EMBL" id="JAKZGS010000003">
    <property type="protein sequence ID" value="MCH7397463.1"/>
    <property type="molecule type" value="Genomic_DNA"/>
</dbReference>
<proteinExistence type="predicted"/>
<feature type="domain" description="Tll0287-like" evidence="1">
    <location>
        <begin position="63"/>
        <end position="209"/>
    </location>
</feature>
<sequence length="217" mass="24763">MKKIIYTVLCTQLLLSCNSNEKISKDIFEEVNKSMEVKKLSEVEILEEAMKWGDEISTEAQTQLITALQKAISEKGIPEAIAFCNVEALPILSEVSQKHNISIKRASIDFRNPLDKPTEEEFPILDAYAYNSENDIKNEPNIQKFENGEVLLYTKAIQIPNSLCLNCHGEPKTDINEETLDKIQKLYPEDKAKNHKIGDLRGMWSIRLPKSEVIKRL</sequence>
<protein>
    <submittedName>
        <fullName evidence="2">DUF3365 domain-containing protein</fullName>
    </submittedName>
</protein>
<name>A0ABS9UMH4_9BACT</name>
<evidence type="ECO:0000313" key="3">
    <source>
        <dbReference type="Proteomes" id="UP001165488"/>
    </source>
</evidence>
<dbReference type="Proteomes" id="UP001165488">
    <property type="component" value="Unassembled WGS sequence"/>
</dbReference>